<keyword evidence="5" id="KW-0479">Metal-binding</keyword>
<evidence type="ECO:0000256" key="1">
    <source>
        <dbReference type="ARBA" id="ARBA00004240"/>
    </source>
</evidence>
<evidence type="ECO:0000313" key="9">
    <source>
        <dbReference type="EMBL" id="TPP57246.1"/>
    </source>
</evidence>
<dbReference type="GO" id="GO:0005975">
    <property type="term" value="P:carbohydrate metabolic process"/>
    <property type="evidence" value="ECO:0007669"/>
    <property type="project" value="InterPro"/>
</dbReference>
<name>A0A504Y9E3_FASGI</name>
<dbReference type="InterPro" id="IPR036026">
    <property type="entry name" value="Seven-hairpin_glycosidases"/>
</dbReference>
<dbReference type="Gene3D" id="3.50.30.30">
    <property type="match status" value="1"/>
</dbReference>
<dbReference type="Gene3D" id="1.50.10.10">
    <property type="match status" value="2"/>
</dbReference>
<dbReference type="GO" id="GO:1904380">
    <property type="term" value="P:endoplasmic reticulum mannose trimming"/>
    <property type="evidence" value="ECO:0007669"/>
    <property type="project" value="InterPro"/>
</dbReference>
<dbReference type="AlphaFoldDB" id="A0A504Y9E3"/>
<dbReference type="InterPro" id="IPR003137">
    <property type="entry name" value="PA_domain"/>
</dbReference>
<dbReference type="PANTHER" id="PTHR45679:SF2">
    <property type="entry name" value="ER DEGRADATION-ENHANCING ALPHA-MANNOSIDASE-LIKE PROTEIN 3"/>
    <property type="match status" value="1"/>
</dbReference>
<feature type="region of interest" description="Disordered" evidence="7">
    <location>
        <begin position="522"/>
        <end position="559"/>
    </location>
</feature>
<dbReference type="InterPro" id="IPR001382">
    <property type="entry name" value="Glyco_hydro_47"/>
</dbReference>
<dbReference type="InterPro" id="IPR044674">
    <property type="entry name" value="EDEM1/2/3"/>
</dbReference>
<dbReference type="PRINTS" id="PR00747">
    <property type="entry name" value="GLYHDRLASE47"/>
</dbReference>
<comment type="subcellular location">
    <subcellularLocation>
        <location evidence="1">Endoplasmic reticulum</location>
    </subcellularLocation>
</comment>
<reference evidence="9 10" key="1">
    <citation type="submission" date="2019-04" db="EMBL/GenBank/DDBJ databases">
        <title>Annotation for the trematode Fasciola gigantica.</title>
        <authorList>
            <person name="Choi Y.-J."/>
        </authorList>
    </citation>
    <scope>NUCLEOTIDE SEQUENCE [LARGE SCALE GENOMIC DNA]</scope>
    <source>
        <strain evidence="9">Uganda_cow_1</strain>
    </source>
</reference>
<feature type="compositionally biased region" description="Basic and acidic residues" evidence="7">
    <location>
        <begin position="525"/>
        <end position="544"/>
    </location>
</feature>
<comment type="similarity">
    <text evidence="2 6">Belongs to the glycosyl hydrolase 47 family.</text>
</comment>
<dbReference type="GO" id="GO:0004571">
    <property type="term" value="F:mannosyl-oligosaccharide 1,2-alpha-mannosidase activity"/>
    <property type="evidence" value="ECO:0007669"/>
    <property type="project" value="InterPro"/>
</dbReference>
<dbReference type="GO" id="GO:0016020">
    <property type="term" value="C:membrane"/>
    <property type="evidence" value="ECO:0007669"/>
    <property type="project" value="InterPro"/>
</dbReference>
<keyword evidence="6" id="KW-0326">Glycosidase</keyword>
<comment type="cofactor">
    <cofactor evidence="5">
        <name>Ca(2+)</name>
        <dbReference type="ChEBI" id="CHEBI:29108"/>
    </cofactor>
</comment>
<evidence type="ECO:0000256" key="2">
    <source>
        <dbReference type="ARBA" id="ARBA00007658"/>
    </source>
</evidence>
<evidence type="ECO:0000256" key="5">
    <source>
        <dbReference type="PIRSR" id="PIRSR601382-2"/>
    </source>
</evidence>
<dbReference type="GO" id="GO:0044322">
    <property type="term" value="C:endoplasmic reticulum quality control compartment"/>
    <property type="evidence" value="ECO:0007669"/>
    <property type="project" value="GOC"/>
</dbReference>
<feature type="binding site" evidence="5">
    <location>
        <position position="257"/>
    </location>
    <ligand>
        <name>Ca(2+)</name>
        <dbReference type="ChEBI" id="CHEBI:29108"/>
    </ligand>
</feature>
<evidence type="ECO:0000259" key="8">
    <source>
        <dbReference type="Pfam" id="PF02225"/>
    </source>
</evidence>
<evidence type="ECO:0000256" key="4">
    <source>
        <dbReference type="ARBA" id="ARBA00023180"/>
    </source>
</evidence>
<dbReference type="SUPFAM" id="SSF52025">
    <property type="entry name" value="PA domain"/>
    <property type="match status" value="1"/>
</dbReference>
<dbReference type="EMBL" id="SUNJ01013459">
    <property type="protein sequence ID" value="TPP57246.1"/>
    <property type="molecule type" value="Genomic_DNA"/>
</dbReference>
<feature type="domain" description="PA" evidence="8">
    <location>
        <begin position="568"/>
        <end position="694"/>
    </location>
</feature>
<gene>
    <name evidence="9" type="ORF">FGIG_10442</name>
</gene>
<evidence type="ECO:0000256" key="7">
    <source>
        <dbReference type="SAM" id="MobiDB-lite"/>
    </source>
</evidence>
<dbReference type="Pfam" id="PF02225">
    <property type="entry name" value="PA"/>
    <property type="match status" value="1"/>
</dbReference>
<dbReference type="SUPFAM" id="SSF48225">
    <property type="entry name" value="Seven-hairpin glycosidases"/>
    <property type="match status" value="1"/>
</dbReference>
<evidence type="ECO:0000256" key="3">
    <source>
        <dbReference type="ARBA" id="ARBA00022824"/>
    </source>
</evidence>
<dbReference type="InterPro" id="IPR046450">
    <property type="entry name" value="PA_dom_sf"/>
</dbReference>
<organism evidence="9 10">
    <name type="scientific">Fasciola gigantica</name>
    <name type="common">Giant liver fluke</name>
    <dbReference type="NCBI Taxonomy" id="46835"/>
    <lineage>
        <taxon>Eukaryota</taxon>
        <taxon>Metazoa</taxon>
        <taxon>Spiralia</taxon>
        <taxon>Lophotrochozoa</taxon>
        <taxon>Platyhelminthes</taxon>
        <taxon>Trematoda</taxon>
        <taxon>Digenea</taxon>
        <taxon>Plagiorchiida</taxon>
        <taxon>Echinostomata</taxon>
        <taxon>Echinostomatoidea</taxon>
        <taxon>Fasciolidae</taxon>
        <taxon>Fasciola</taxon>
    </lineage>
</organism>
<keyword evidence="10" id="KW-1185">Reference proteome</keyword>
<keyword evidence="3" id="KW-0256">Endoplasmic reticulum</keyword>
<dbReference type="Pfam" id="PF01532">
    <property type="entry name" value="Glyco_hydro_47"/>
    <property type="match status" value="1"/>
</dbReference>
<dbReference type="STRING" id="46835.A0A504Y9E3"/>
<sequence length="860" mass="96520">MAVDIGNRLLPAFDTSTGIPFPRVNLKYGNRGLKKQEVNTCTACAGTMILEFAALSRLTGNAVYEEKAAQALNYLWKQRSRYSNLVGRVINVQSGEWIRRESGIGAGIDSYYEYLFKAYILLGETVYLHRFHTHYSAVKRYMSGPHSAKFPFLFLDVNMHHPSERVRTFMDALFAFWPGLQATGDPYYLDVGVQMVNDLEQYARVPCGYAAIQDVRTMQHQDRFDSFVLAETFKYFYLLFSEPSDLPLSLSEYVLTTEAHLLPLSFSPFHSMTVTEITTSVDSRQTTRAPPPTKTLPDKFGDRDHAAEAYLYRRGRCPDVNLEHFYGSPNICPDNQNATATPAAPKPYCDVLDGPGLHQHRLFWLQWLNGRPGPPYCQESSDKQRWWHHIDLIRQPLRQLASVRKTTTQNGVYMDAIRMPLRAADFRPDDKTQLALLRRMGIELIVKNDGRLVFKHDQNMADSQALGVAGLLFVHDLVQLVSLHSEAEALSESTVQPRHVAILDPPSFGRLRFRALPAHFGHFPGESDTKSEDSKSDPDSHSDAKLPIGLEVKQDRKTPSAWQPVVAPLRVAFPTDGCSEVEATGIAFPAASSDWNAPAADEQTGDQAHAKSPEAIASRGPMAGAIGIVRRGGCLFVQKARNLAKAGAVAGIVMDHEPDSSAARAILFTMSGEDDPSKNDVDIPFTLLFAAERDQLIAHMRQHWSETRQPTVAMLTKEFNATHAFLTSLLWFTKDRDTEETNLPNKCVHKWIHDFERAFSSLTLSESCRGLLLALFEALLRSASHSVDHKKTEVLNVPPHWISEINRCLNYLKELSLFKSALGIYKHQQTCEQSQGITRTPVSLSISFIPVSYRIWTKVA</sequence>
<dbReference type="PANTHER" id="PTHR45679">
    <property type="entry name" value="ER DEGRADATION-ENHANCING ALPHA-MANNOSIDASE-LIKE PROTEIN 2"/>
    <property type="match status" value="1"/>
</dbReference>
<keyword evidence="6" id="KW-0378">Hydrolase</keyword>
<dbReference type="Proteomes" id="UP000316759">
    <property type="component" value="Unassembled WGS sequence"/>
</dbReference>
<accession>A0A504Y9E3</accession>
<evidence type="ECO:0000256" key="6">
    <source>
        <dbReference type="RuleBase" id="RU361193"/>
    </source>
</evidence>
<keyword evidence="4" id="KW-0325">Glycoprotein</keyword>
<keyword evidence="5" id="KW-0106">Calcium</keyword>
<dbReference type="OrthoDB" id="8118055at2759"/>
<dbReference type="InterPro" id="IPR012341">
    <property type="entry name" value="6hp_glycosidase-like_sf"/>
</dbReference>
<dbReference type="EC" id="3.2.1.-" evidence="6"/>
<feature type="region of interest" description="Disordered" evidence="7">
    <location>
        <begin position="280"/>
        <end position="300"/>
    </location>
</feature>
<proteinExistence type="inferred from homology"/>
<protein>
    <recommendedName>
        <fullName evidence="6">alpha-1,2-Mannosidase</fullName>
        <ecNumber evidence="6">3.2.1.-</ecNumber>
    </recommendedName>
</protein>
<evidence type="ECO:0000313" key="10">
    <source>
        <dbReference type="Proteomes" id="UP000316759"/>
    </source>
</evidence>
<comment type="caution">
    <text evidence="9">The sequence shown here is derived from an EMBL/GenBank/DDBJ whole genome shotgun (WGS) entry which is preliminary data.</text>
</comment>
<dbReference type="GO" id="GO:0005509">
    <property type="term" value="F:calcium ion binding"/>
    <property type="evidence" value="ECO:0007669"/>
    <property type="project" value="InterPro"/>
</dbReference>